<comment type="subcellular location">
    <subcellularLocation>
        <location evidence="1">Membrane</location>
        <topology evidence="1">Multi-pass membrane protein</topology>
    </subcellularLocation>
</comment>
<gene>
    <name evidence="8" type="ORF">ACFQKD_02305</name>
</gene>
<dbReference type="InterPro" id="IPR023408">
    <property type="entry name" value="MscS_beta-dom_sf"/>
</dbReference>
<protein>
    <submittedName>
        <fullName evidence="8">Mechanosensitive ion channel family protein</fullName>
    </submittedName>
</protein>
<evidence type="ECO:0000259" key="7">
    <source>
        <dbReference type="Pfam" id="PF00924"/>
    </source>
</evidence>
<dbReference type="SUPFAM" id="SSF82861">
    <property type="entry name" value="Mechanosensitive channel protein MscS (YggB), transmembrane region"/>
    <property type="match status" value="1"/>
</dbReference>
<feature type="transmembrane region" description="Helical" evidence="6">
    <location>
        <begin position="202"/>
        <end position="222"/>
    </location>
</feature>
<accession>A0ABD5WRG3</accession>
<keyword evidence="5 6" id="KW-0472">Membrane</keyword>
<dbReference type="PANTHER" id="PTHR30221">
    <property type="entry name" value="SMALL-CONDUCTANCE MECHANOSENSITIVE CHANNEL"/>
    <property type="match status" value="1"/>
</dbReference>
<dbReference type="Pfam" id="PF00924">
    <property type="entry name" value="MS_channel_2nd"/>
    <property type="match status" value="1"/>
</dbReference>
<dbReference type="Gene3D" id="1.10.287.1260">
    <property type="match status" value="1"/>
</dbReference>
<dbReference type="Gene3D" id="2.30.30.60">
    <property type="match status" value="1"/>
</dbReference>
<feature type="transmembrane region" description="Helical" evidence="6">
    <location>
        <begin position="175"/>
        <end position="196"/>
    </location>
</feature>
<evidence type="ECO:0000256" key="1">
    <source>
        <dbReference type="ARBA" id="ARBA00004141"/>
    </source>
</evidence>
<feature type="domain" description="Mechanosensitive ion channel MscS" evidence="7">
    <location>
        <begin position="225"/>
        <end position="282"/>
    </location>
</feature>
<dbReference type="Pfam" id="PF05552">
    <property type="entry name" value="MS_channel_1st_1"/>
    <property type="match status" value="1"/>
</dbReference>
<keyword evidence="4 6" id="KW-1133">Transmembrane helix</keyword>
<dbReference type="InterPro" id="IPR006685">
    <property type="entry name" value="MscS_channel_2nd"/>
</dbReference>
<feature type="transmembrane region" description="Helical" evidence="6">
    <location>
        <begin position="46"/>
        <end position="65"/>
    </location>
</feature>
<evidence type="ECO:0000256" key="6">
    <source>
        <dbReference type="SAM" id="Phobius"/>
    </source>
</evidence>
<evidence type="ECO:0000256" key="2">
    <source>
        <dbReference type="ARBA" id="ARBA00008017"/>
    </source>
</evidence>
<organism evidence="8 9">
    <name type="scientific">Halobaculum marinum</name>
    <dbReference type="NCBI Taxonomy" id="3031996"/>
    <lineage>
        <taxon>Archaea</taxon>
        <taxon>Methanobacteriati</taxon>
        <taxon>Methanobacteriota</taxon>
        <taxon>Stenosarchaea group</taxon>
        <taxon>Halobacteria</taxon>
        <taxon>Halobacteriales</taxon>
        <taxon>Haloferacaceae</taxon>
        <taxon>Halobaculum</taxon>
    </lineage>
</organism>
<evidence type="ECO:0000256" key="5">
    <source>
        <dbReference type="ARBA" id="ARBA00023136"/>
    </source>
</evidence>
<dbReference type="SUPFAM" id="SSF50182">
    <property type="entry name" value="Sm-like ribonucleoproteins"/>
    <property type="match status" value="1"/>
</dbReference>
<reference evidence="8 9" key="1">
    <citation type="journal article" date="2019" name="Int. J. Syst. Evol. Microbiol.">
        <title>The Global Catalogue of Microorganisms (GCM) 10K type strain sequencing project: providing services to taxonomists for standard genome sequencing and annotation.</title>
        <authorList>
            <consortium name="The Broad Institute Genomics Platform"/>
            <consortium name="The Broad Institute Genome Sequencing Center for Infectious Disease"/>
            <person name="Wu L."/>
            <person name="Ma J."/>
        </authorList>
    </citation>
    <scope>NUCLEOTIDE SEQUENCE [LARGE SCALE GENOMIC DNA]</scope>
    <source>
        <strain evidence="8 9">DT55</strain>
    </source>
</reference>
<dbReference type="GeneID" id="79269992"/>
<comment type="caution">
    <text evidence="8">The sequence shown here is derived from an EMBL/GenBank/DDBJ whole genome shotgun (WGS) entry which is preliminary data.</text>
</comment>
<sequence length="290" mass="30564">MTRPVIPPGAASGAPAAAPVSAHPLPLPAQSATDAVGNALTSVPARLWLALGVLVLGAFLGYLVVRINRRILVSAGVPGTIEGTAFERTAREFGTSTVSLVANLSGYFIFILSVIVALTIARVRYISTFWNRAAEFLPALFLAALVLIVGLVVGDKVELLVNDRLRGVKLPQTGVVPTLAKWSVIFVAALVALGQLGVATNALVVLLGTYGFALVMFGGLAFRDLLASGAAGFYLLLEQPYSIGDRVRIGDTDGVVQEVNVFVTHVESEGAEYVVPNRRAFTDGVVRIRE</sequence>
<feature type="transmembrane region" description="Helical" evidence="6">
    <location>
        <begin position="98"/>
        <end position="121"/>
    </location>
</feature>
<evidence type="ECO:0000313" key="9">
    <source>
        <dbReference type="Proteomes" id="UP001596388"/>
    </source>
</evidence>
<keyword evidence="3 6" id="KW-0812">Transmembrane</keyword>
<dbReference type="PANTHER" id="PTHR30221:SF20">
    <property type="entry name" value="SMALL-CONDUCTANCE MECHANOSENSITIVE CHANNEL"/>
    <property type="match status" value="1"/>
</dbReference>
<comment type="similarity">
    <text evidence="2">Belongs to the MscS (TC 1.A.23) family.</text>
</comment>
<dbReference type="EMBL" id="JBHTAG010000002">
    <property type="protein sequence ID" value="MFC7096122.1"/>
    <property type="molecule type" value="Genomic_DNA"/>
</dbReference>
<dbReference type="GO" id="GO:0016020">
    <property type="term" value="C:membrane"/>
    <property type="evidence" value="ECO:0007669"/>
    <property type="project" value="UniProtKB-SubCell"/>
</dbReference>
<feature type="transmembrane region" description="Helical" evidence="6">
    <location>
        <begin position="133"/>
        <end position="154"/>
    </location>
</feature>
<evidence type="ECO:0000256" key="3">
    <source>
        <dbReference type="ARBA" id="ARBA00022692"/>
    </source>
</evidence>
<name>A0ABD5WRG3_9EURY</name>
<keyword evidence="9" id="KW-1185">Reference proteome</keyword>
<dbReference type="AlphaFoldDB" id="A0ABD5WRG3"/>
<dbReference type="InterPro" id="IPR011014">
    <property type="entry name" value="MscS_channel_TM-2"/>
</dbReference>
<dbReference type="InterPro" id="IPR010920">
    <property type="entry name" value="LSM_dom_sf"/>
</dbReference>
<dbReference type="Proteomes" id="UP001596388">
    <property type="component" value="Unassembled WGS sequence"/>
</dbReference>
<dbReference type="RefSeq" id="WP_276236390.1">
    <property type="nucleotide sequence ID" value="NZ_CP119989.1"/>
</dbReference>
<dbReference type="InterPro" id="IPR045275">
    <property type="entry name" value="MscS_archaea/bacteria_type"/>
</dbReference>
<evidence type="ECO:0000256" key="4">
    <source>
        <dbReference type="ARBA" id="ARBA00022989"/>
    </source>
</evidence>
<dbReference type="InterPro" id="IPR008910">
    <property type="entry name" value="MSC_TM_helix"/>
</dbReference>
<evidence type="ECO:0000313" key="8">
    <source>
        <dbReference type="EMBL" id="MFC7096122.1"/>
    </source>
</evidence>
<proteinExistence type="inferred from homology"/>